<sequence length="497" mass="52685">MGTQRFSRRFFIGAALSGLGTAACSQAPATSLRPVARPTGAGQRVAPGAEALIDAANLGGRVTFSVMDVKSGLILEGRGGHEGQPPASVTKAITAIYALQTLGGDFRFSTRLLATGPIENGVLKGDLILAGGGDPTLDTDSLAAMAAELKRKGVREVRGAFRVWGGALPFERVIDPTQPEHVGYNPSVSGLSLNFNRVHFEWKRGSNGYSVTMDARSNAHRPAVTIARMAIARREGPVYTYRDGGDHDAWTVASGALGNGGARWLPVRKPEAYAGEVFASFARSHGIVLKPGGAVTRAQQGEALVVHRSAPLTEVLRDMLKYSNNLTAELVGMAATAKRVGSAQSLSASAREMSRWARSDLGMEGAALVDHSGLGERSRLSAEAMARALVRVRGDGQLNPILKDFPLRDGNGRVDPRHPIKVVAKTGTLYFVSTLAGYVTAPDGTEMAFAIFSANTAQRARIDRGAAGRPPGSASWNARSKTLQQKLIERWCEVYGS</sequence>
<dbReference type="InterPro" id="IPR012338">
    <property type="entry name" value="Beta-lactam/transpept-like"/>
</dbReference>
<gene>
    <name evidence="4" type="ORF">SAMN05443432_106242</name>
</gene>
<keyword evidence="4" id="KW-0121">Carboxypeptidase</keyword>
<dbReference type="InterPro" id="IPR006311">
    <property type="entry name" value="TAT_signal"/>
</dbReference>
<dbReference type="Proteomes" id="UP000322545">
    <property type="component" value="Unassembled WGS sequence"/>
</dbReference>
<accession>A0A1M7I249</accession>
<dbReference type="PANTHER" id="PTHR30023:SF0">
    <property type="entry name" value="PENICILLIN-SENSITIVE CARBOXYPEPTIDASE A"/>
    <property type="match status" value="1"/>
</dbReference>
<protein>
    <submittedName>
        <fullName evidence="4">D-alanyl-D-alanine carboxypeptidase / D-alanyl-D-alanine-endopeptidase (Penicillin-binding protein 4)</fullName>
    </submittedName>
</protein>
<dbReference type="Gene3D" id="3.40.710.10">
    <property type="entry name" value="DD-peptidase/beta-lactamase superfamily"/>
    <property type="match status" value="2"/>
</dbReference>
<dbReference type="PRINTS" id="PR00922">
    <property type="entry name" value="DADACBPTASE3"/>
</dbReference>
<keyword evidence="5" id="KW-1185">Reference proteome</keyword>
<dbReference type="PROSITE" id="PS51318">
    <property type="entry name" value="TAT"/>
    <property type="match status" value="1"/>
</dbReference>
<dbReference type="PANTHER" id="PTHR30023">
    <property type="entry name" value="D-ALANYL-D-ALANINE CARBOXYPEPTIDASE"/>
    <property type="match status" value="1"/>
</dbReference>
<dbReference type="EMBL" id="FRCB01000006">
    <property type="protein sequence ID" value="SHM34861.1"/>
    <property type="molecule type" value="Genomic_DNA"/>
</dbReference>
<evidence type="ECO:0000256" key="3">
    <source>
        <dbReference type="SAM" id="SignalP"/>
    </source>
</evidence>
<dbReference type="GO" id="GO:0006508">
    <property type="term" value="P:proteolysis"/>
    <property type="evidence" value="ECO:0007669"/>
    <property type="project" value="InterPro"/>
</dbReference>
<dbReference type="InterPro" id="IPR000667">
    <property type="entry name" value="Peptidase_S13"/>
</dbReference>
<name>A0A1M7I249_9RHOB</name>
<dbReference type="NCBIfam" id="TIGR00666">
    <property type="entry name" value="PBP4"/>
    <property type="match status" value="1"/>
</dbReference>
<comment type="similarity">
    <text evidence="1">Belongs to the peptidase S13 family.</text>
</comment>
<feature type="chain" id="PRO_5012274700" evidence="3">
    <location>
        <begin position="23"/>
        <end position="497"/>
    </location>
</feature>
<dbReference type="RefSeq" id="WP_149780044.1">
    <property type="nucleotide sequence ID" value="NZ_FRCB01000006.1"/>
</dbReference>
<dbReference type="Pfam" id="PF02113">
    <property type="entry name" value="Peptidase_S13"/>
    <property type="match status" value="1"/>
</dbReference>
<dbReference type="SUPFAM" id="SSF56601">
    <property type="entry name" value="beta-lactamase/transpeptidase-like"/>
    <property type="match status" value="1"/>
</dbReference>
<dbReference type="PROSITE" id="PS51257">
    <property type="entry name" value="PROKAR_LIPOPROTEIN"/>
    <property type="match status" value="1"/>
</dbReference>
<dbReference type="GO" id="GO:0004185">
    <property type="term" value="F:serine-type carboxypeptidase activity"/>
    <property type="evidence" value="ECO:0007669"/>
    <property type="project" value="InterPro"/>
</dbReference>
<keyword evidence="4" id="KW-0645">Protease</keyword>
<dbReference type="GO" id="GO:0000270">
    <property type="term" value="P:peptidoglycan metabolic process"/>
    <property type="evidence" value="ECO:0007669"/>
    <property type="project" value="TreeGrafter"/>
</dbReference>
<feature type="signal peptide" evidence="3">
    <location>
        <begin position="1"/>
        <end position="22"/>
    </location>
</feature>
<proteinExistence type="inferred from homology"/>
<evidence type="ECO:0000313" key="4">
    <source>
        <dbReference type="EMBL" id="SHM34861.1"/>
    </source>
</evidence>
<evidence type="ECO:0000256" key="1">
    <source>
        <dbReference type="ARBA" id="ARBA00006096"/>
    </source>
</evidence>
<keyword evidence="3" id="KW-0732">Signal</keyword>
<keyword evidence="2" id="KW-0378">Hydrolase</keyword>
<dbReference type="AlphaFoldDB" id="A0A1M7I249"/>
<evidence type="ECO:0000256" key="2">
    <source>
        <dbReference type="ARBA" id="ARBA00022801"/>
    </source>
</evidence>
<evidence type="ECO:0000313" key="5">
    <source>
        <dbReference type="Proteomes" id="UP000322545"/>
    </source>
</evidence>
<organism evidence="4 5">
    <name type="scientific">Roseovarius litoreus</name>
    <dbReference type="NCBI Taxonomy" id="1155722"/>
    <lineage>
        <taxon>Bacteria</taxon>
        <taxon>Pseudomonadati</taxon>
        <taxon>Pseudomonadota</taxon>
        <taxon>Alphaproteobacteria</taxon>
        <taxon>Rhodobacterales</taxon>
        <taxon>Roseobacteraceae</taxon>
        <taxon>Roseovarius</taxon>
    </lineage>
</organism>
<dbReference type="Gene3D" id="3.50.80.20">
    <property type="entry name" value="D-Ala-D-Ala carboxypeptidase C, peptidase S13"/>
    <property type="match status" value="1"/>
</dbReference>
<reference evidence="4 5" key="1">
    <citation type="submission" date="2016-11" db="EMBL/GenBank/DDBJ databases">
        <authorList>
            <person name="Varghese N."/>
            <person name="Submissions S."/>
        </authorList>
    </citation>
    <scope>NUCLEOTIDE SEQUENCE [LARGE SCALE GENOMIC DNA]</scope>
    <source>
        <strain evidence="4 5">DSM 28249</strain>
    </source>
</reference>